<comment type="caution">
    <text evidence="3">The sequence shown here is derived from an EMBL/GenBank/DDBJ whole genome shotgun (WGS) entry which is preliminary data.</text>
</comment>
<dbReference type="AlphaFoldDB" id="A0A014N6L1"/>
<dbReference type="EMBL" id="JELW01000088">
    <property type="protein sequence ID" value="EXU95287.1"/>
    <property type="molecule type" value="Genomic_DNA"/>
</dbReference>
<proteinExistence type="predicted"/>
<accession>A0A014N6L1</accession>
<protein>
    <submittedName>
        <fullName evidence="3">Uncharacterized protein</fullName>
    </submittedName>
</protein>
<keyword evidence="1" id="KW-0472">Membrane</keyword>
<evidence type="ECO:0000313" key="4">
    <source>
        <dbReference type="Proteomes" id="UP000030151"/>
    </source>
</evidence>
<name>A0A014N6L1_9HYPO</name>
<dbReference type="Proteomes" id="UP000030151">
    <property type="component" value="Unassembled WGS sequence"/>
</dbReference>
<dbReference type="HOGENOM" id="CLU_037457_1_0_1"/>
<dbReference type="EMBL" id="JELW01000083">
    <property type="protein sequence ID" value="EXU95384.1"/>
    <property type="molecule type" value="Genomic_DNA"/>
</dbReference>
<gene>
    <name evidence="3" type="ORF">X797_011536</name>
    <name evidence="2" type="ORF">X797_011614</name>
</gene>
<keyword evidence="1" id="KW-1133">Transmembrane helix</keyword>
<reference evidence="3 4" key="1">
    <citation type="submission" date="2014-02" db="EMBL/GenBank/DDBJ databases">
        <title>The genome sequence of the entomopathogenic fungus Metarhizium robertsii ARSEF 2575.</title>
        <authorList>
            <person name="Giuliano Garisto Donzelli B."/>
            <person name="Roe B.A."/>
            <person name="Macmil S.L."/>
            <person name="Krasnoff S.B."/>
            <person name="Gibson D.M."/>
        </authorList>
    </citation>
    <scope>NUCLEOTIDE SEQUENCE [LARGE SCALE GENOMIC DNA]</scope>
    <source>
        <strain evidence="3 4">ARSEF 2575</strain>
    </source>
</reference>
<feature type="transmembrane region" description="Helical" evidence="1">
    <location>
        <begin position="94"/>
        <end position="116"/>
    </location>
</feature>
<feature type="transmembrane region" description="Helical" evidence="1">
    <location>
        <begin position="146"/>
        <end position="165"/>
    </location>
</feature>
<evidence type="ECO:0000313" key="3">
    <source>
        <dbReference type="EMBL" id="EXU95384.1"/>
    </source>
</evidence>
<feature type="transmembrane region" description="Helical" evidence="1">
    <location>
        <begin position="177"/>
        <end position="202"/>
    </location>
</feature>
<sequence>MARFPFCPSAARRKQCRSRLEEHYGASLSRYEQMVLETEKHIPTYYFVLAGFFSWLLLAGFLVSPSTFASVRDMKALDETGYLGRSVKAAIQNFPLFIIAAFGCFIASCGMTALWYIWRHNYVWVCRCLVMYVDAILGVKDSGHFLRPAVIQSFTGLISTFLNVYAVKGGYWSVGAYVSVGIIGGSFAFSTGLFVLYSCILVPKLDESSQR</sequence>
<organism evidence="3 4">
    <name type="scientific">Metarhizium robertsii</name>
    <dbReference type="NCBI Taxonomy" id="568076"/>
    <lineage>
        <taxon>Eukaryota</taxon>
        <taxon>Fungi</taxon>
        <taxon>Dikarya</taxon>
        <taxon>Ascomycota</taxon>
        <taxon>Pezizomycotina</taxon>
        <taxon>Sordariomycetes</taxon>
        <taxon>Hypocreomycetidae</taxon>
        <taxon>Hypocreales</taxon>
        <taxon>Clavicipitaceae</taxon>
        <taxon>Metarhizium</taxon>
    </lineage>
</organism>
<keyword evidence="1" id="KW-0812">Transmembrane</keyword>
<evidence type="ECO:0000313" key="2">
    <source>
        <dbReference type="EMBL" id="EXU95287.1"/>
    </source>
</evidence>
<feature type="transmembrane region" description="Helical" evidence="1">
    <location>
        <begin position="44"/>
        <end position="64"/>
    </location>
</feature>
<evidence type="ECO:0000256" key="1">
    <source>
        <dbReference type="SAM" id="Phobius"/>
    </source>
</evidence>
<dbReference type="eggNOG" id="ENOG502RUFA">
    <property type="taxonomic scope" value="Eukaryota"/>
</dbReference>